<organism evidence="2 3">
    <name type="scientific">Colletotrichum karsti</name>
    <dbReference type="NCBI Taxonomy" id="1095194"/>
    <lineage>
        <taxon>Eukaryota</taxon>
        <taxon>Fungi</taxon>
        <taxon>Dikarya</taxon>
        <taxon>Ascomycota</taxon>
        <taxon>Pezizomycotina</taxon>
        <taxon>Sordariomycetes</taxon>
        <taxon>Hypocreomycetidae</taxon>
        <taxon>Glomerellales</taxon>
        <taxon>Glomerellaceae</taxon>
        <taxon>Colletotrichum</taxon>
        <taxon>Colletotrichum boninense species complex</taxon>
    </lineage>
</organism>
<dbReference type="EMBL" id="JAATWM020000040">
    <property type="protein sequence ID" value="KAF9872058.1"/>
    <property type="molecule type" value="Genomic_DNA"/>
</dbReference>
<accession>A0A9P6HWD7</accession>
<name>A0A9P6HWD7_9PEZI</name>
<dbReference type="OrthoDB" id="4526039at2759"/>
<comment type="caution">
    <text evidence="2">The sequence shown here is derived from an EMBL/GenBank/DDBJ whole genome shotgun (WGS) entry which is preliminary data.</text>
</comment>
<dbReference type="AlphaFoldDB" id="A0A9P6HWD7"/>
<gene>
    <name evidence="2" type="ORF">CkaCkLH20_10395</name>
</gene>
<dbReference type="Proteomes" id="UP000781932">
    <property type="component" value="Unassembled WGS sequence"/>
</dbReference>
<proteinExistence type="predicted"/>
<sequence>MLPSRQILSSFLILGPGLVQAHITSRTVSARNTPEEWEKHPTATGSWPIYGIDISRPLTSTPDANAYGQGNGWSIDVAVTYNWTENPFSRSKNRYGVTLTAPEKPFEVLDASNSSAGYQMCNQVWFKTTWSAEQRKKLAEDVDGSCNGVIPDDCVRDLTQSLKDEGCGDDVDRPASCDAVFQDAGVVRSDPVSSFANALDKASPSFKLAGASSDPTAESEHGELEQTYDEAVAQVFAVLLLWEYDDGENKSDYSVFRCVRATDVGAPSSSFRQTVSLGLVALGVLVALGI</sequence>
<reference evidence="2" key="2">
    <citation type="submission" date="2020-11" db="EMBL/GenBank/DDBJ databases">
        <title>Whole genome sequencing of Colletotrichum sp.</title>
        <authorList>
            <person name="Li H."/>
        </authorList>
    </citation>
    <scope>NUCLEOTIDE SEQUENCE</scope>
    <source>
        <strain evidence="2">CkLH20</strain>
    </source>
</reference>
<evidence type="ECO:0000313" key="3">
    <source>
        <dbReference type="Proteomes" id="UP000781932"/>
    </source>
</evidence>
<reference evidence="2" key="1">
    <citation type="submission" date="2020-03" db="EMBL/GenBank/DDBJ databases">
        <authorList>
            <person name="He L."/>
        </authorList>
    </citation>
    <scope>NUCLEOTIDE SEQUENCE</scope>
    <source>
        <strain evidence="2">CkLH20</strain>
    </source>
</reference>
<feature type="chain" id="PRO_5040264696" evidence="1">
    <location>
        <begin position="22"/>
        <end position="290"/>
    </location>
</feature>
<protein>
    <submittedName>
        <fullName evidence="2">Uncharacterized protein</fullName>
    </submittedName>
</protein>
<keyword evidence="3" id="KW-1185">Reference proteome</keyword>
<dbReference type="RefSeq" id="XP_038741519.1">
    <property type="nucleotide sequence ID" value="XM_038893109.1"/>
</dbReference>
<feature type="signal peptide" evidence="1">
    <location>
        <begin position="1"/>
        <end position="21"/>
    </location>
</feature>
<evidence type="ECO:0000313" key="2">
    <source>
        <dbReference type="EMBL" id="KAF9872058.1"/>
    </source>
</evidence>
<evidence type="ECO:0000256" key="1">
    <source>
        <dbReference type="SAM" id="SignalP"/>
    </source>
</evidence>
<dbReference type="GeneID" id="62166183"/>
<keyword evidence="1" id="KW-0732">Signal</keyword>